<dbReference type="Proteomes" id="UP000198761">
    <property type="component" value="Unassembled WGS sequence"/>
</dbReference>
<keyword evidence="2" id="KW-1185">Reference proteome</keyword>
<reference evidence="1 2" key="1">
    <citation type="submission" date="2016-10" db="EMBL/GenBank/DDBJ databases">
        <authorList>
            <person name="de Groot N.N."/>
        </authorList>
    </citation>
    <scope>NUCLEOTIDE SEQUENCE [LARGE SCALE GENOMIC DNA]</scope>
    <source>
        <strain evidence="1 2">DSM 3857</strain>
    </source>
</reference>
<sequence length="62" mass="6981">MNLRLSHPPIADFVDDFMALWPEVGPLPQHETSSGAKKAPEKFPISLFRRQSVQLTKLPGRP</sequence>
<evidence type="ECO:0000313" key="1">
    <source>
        <dbReference type="EMBL" id="SEO27694.1"/>
    </source>
</evidence>
<name>A0A1H8NDK8_9RHOB</name>
<protein>
    <submittedName>
        <fullName evidence="1">Uncharacterized protein</fullName>
    </submittedName>
</protein>
<dbReference type="AlphaFoldDB" id="A0A1H8NDK8"/>
<organism evidence="1 2">
    <name type="scientific">Gemmobacter aquatilis</name>
    <dbReference type="NCBI Taxonomy" id="933059"/>
    <lineage>
        <taxon>Bacteria</taxon>
        <taxon>Pseudomonadati</taxon>
        <taxon>Pseudomonadota</taxon>
        <taxon>Alphaproteobacteria</taxon>
        <taxon>Rhodobacterales</taxon>
        <taxon>Paracoccaceae</taxon>
        <taxon>Gemmobacter</taxon>
    </lineage>
</organism>
<evidence type="ECO:0000313" key="2">
    <source>
        <dbReference type="Proteomes" id="UP000198761"/>
    </source>
</evidence>
<dbReference type="RefSeq" id="WP_139201627.1">
    <property type="nucleotide sequence ID" value="NZ_FOCE01000018.1"/>
</dbReference>
<gene>
    <name evidence="1" type="ORF">SAMN04488103_11835</name>
</gene>
<proteinExistence type="predicted"/>
<dbReference type="EMBL" id="FOCE01000018">
    <property type="protein sequence ID" value="SEO27694.1"/>
    <property type="molecule type" value="Genomic_DNA"/>
</dbReference>
<accession>A0A1H8NDK8</accession>